<gene>
    <name evidence="1" type="ORF">C667_02953</name>
</gene>
<dbReference type="AlphaFoldDB" id="N7A2V4"/>
<dbReference type="RefSeq" id="WP_004356662.1">
    <property type="nucleotide sequence ID" value="NZ_AMXF01000008.1"/>
</dbReference>
<keyword evidence="2" id="KW-1185">Reference proteome</keyword>
<dbReference type="OrthoDB" id="9878847at2"/>
<sequence>MNQEFNGAVGLAAGRDVIVLQVPGQLSEDECELVRAYRAAPDEGRQMLRQVARAMVEAHRR</sequence>
<protein>
    <submittedName>
        <fullName evidence="1">Uncharacterized protein</fullName>
    </submittedName>
</protein>
<name>N7A2V4_9RHOO</name>
<proteinExistence type="predicted"/>
<accession>N7A2V4</accession>
<dbReference type="EMBL" id="AMXF01000008">
    <property type="protein sequence ID" value="ENO98629.1"/>
    <property type="molecule type" value="Genomic_DNA"/>
</dbReference>
<dbReference type="Proteomes" id="UP000013047">
    <property type="component" value="Unassembled WGS sequence"/>
</dbReference>
<evidence type="ECO:0000313" key="1">
    <source>
        <dbReference type="EMBL" id="ENO98629.1"/>
    </source>
</evidence>
<evidence type="ECO:0000313" key="2">
    <source>
        <dbReference type="Proteomes" id="UP000013047"/>
    </source>
</evidence>
<comment type="caution">
    <text evidence="1">The sequence shown here is derived from an EMBL/GenBank/DDBJ whole genome shotgun (WGS) entry which is preliminary data.</text>
</comment>
<organism evidence="1 2">
    <name type="scientific">Thauera phenylacetica B4P</name>
    <dbReference type="NCBI Taxonomy" id="1234382"/>
    <lineage>
        <taxon>Bacteria</taxon>
        <taxon>Pseudomonadati</taxon>
        <taxon>Pseudomonadota</taxon>
        <taxon>Betaproteobacteria</taxon>
        <taxon>Rhodocyclales</taxon>
        <taxon>Zoogloeaceae</taxon>
        <taxon>Thauera</taxon>
    </lineage>
</organism>
<reference evidence="1 2" key="1">
    <citation type="submission" date="2012-09" db="EMBL/GenBank/DDBJ databases">
        <title>Draft Genome Sequences of 6 Strains from Genus Thauera.</title>
        <authorList>
            <person name="Liu B."/>
            <person name="Shapleigh J.P."/>
            <person name="Frostegard A.H."/>
        </authorList>
    </citation>
    <scope>NUCLEOTIDE SEQUENCE [LARGE SCALE GENOMIC DNA]</scope>
    <source>
        <strain evidence="1 2">B4P</strain>
    </source>
</reference>